<feature type="domain" description="Thiamine pyrophosphate enzyme N-terminal TPP-binding" evidence="13">
    <location>
        <begin position="7"/>
        <end position="113"/>
    </location>
</feature>
<evidence type="ECO:0000256" key="10">
    <source>
        <dbReference type="RuleBase" id="RU362132"/>
    </source>
</evidence>
<evidence type="ECO:0000259" key="12">
    <source>
        <dbReference type="Pfam" id="PF02775"/>
    </source>
</evidence>
<dbReference type="CDD" id="cd02005">
    <property type="entry name" value="TPP_PDC_IPDC"/>
    <property type="match status" value="1"/>
</dbReference>
<name>A0A6B2RB11_9BURK</name>
<keyword evidence="7 10" id="KW-0786">Thiamine pyrophosphate</keyword>
<dbReference type="SUPFAM" id="SSF52467">
    <property type="entry name" value="DHS-like NAD/FAD-binding domain"/>
    <property type="match status" value="1"/>
</dbReference>
<evidence type="ECO:0000256" key="4">
    <source>
        <dbReference type="ARBA" id="ARBA00022723"/>
    </source>
</evidence>
<dbReference type="GO" id="GO:0005829">
    <property type="term" value="C:cytosol"/>
    <property type="evidence" value="ECO:0007669"/>
    <property type="project" value="TreeGrafter"/>
</dbReference>
<dbReference type="InterPro" id="IPR012110">
    <property type="entry name" value="PDC/IPDC-like"/>
</dbReference>
<keyword evidence="4 9" id="KW-0479">Metal-binding</keyword>
<evidence type="ECO:0000259" key="13">
    <source>
        <dbReference type="Pfam" id="PF02776"/>
    </source>
</evidence>
<dbReference type="InterPro" id="IPR029061">
    <property type="entry name" value="THDP-binding"/>
</dbReference>
<proteinExistence type="inferred from homology"/>
<dbReference type="GO" id="GO:0004737">
    <property type="term" value="F:pyruvate decarboxylase activity"/>
    <property type="evidence" value="ECO:0007669"/>
    <property type="project" value="TreeGrafter"/>
</dbReference>
<evidence type="ECO:0000256" key="5">
    <source>
        <dbReference type="ARBA" id="ARBA00022793"/>
    </source>
</evidence>
<evidence type="ECO:0000256" key="2">
    <source>
        <dbReference type="ARBA" id="ARBA00001964"/>
    </source>
</evidence>
<keyword evidence="6 9" id="KW-0460">Magnesium</keyword>
<dbReference type="InterPro" id="IPR012001">
    <property type="entry name" value="Thiamin_PyroP_enz_TPP-bd_dom"/>
</dbReference>
<organism evidence="14">
    <name type="scientific">Sheuella amnicola</name>
    <dbReference type="NCBI Taxonomy" id="2707330"/>
    <lineage>
        <taxon>Bacteria</taxon>
        <taxon>Pseudomonadati</taxon>
        <taxon>Pseudomonadota</taxon>
        <taxon>Betaproteobacteria</taxon>
        <taxon>Burkholderiales</taxon>
        <taxon>Alcaligenaceae</taxon>
        <taxon>Sheuella</taxon>
    </lineage>
</organism>
<dbReference type="SUPFAM" id="SSF52518">
    <property type="entry name" value="Thiamin diphosphate-binding fold (THDP-binding)"/>
    <property type="match status" value="2"/>
</dbReference>
<dbReference type="CDD" id="cd07038">
    <property type="entry name" value="TPP_PYR_PDC_IPDC_like"/>
    <property type="match status" value="1"/>
</dbReference>
<evidence type="ECO:0000256" key="8">
    <source>
        <dbReference type="ARBA" id="ARBA00023239"/>
    </source>
</evidence>
<dbReference type="RefSeq" id="WP_163656294.1">
    <property type="nucleotide sequence ID" value="NZ_JAAGRN010000015.1"/>
</dbReference>
<dbReference type="GO" id="GO:0000287">
    <property type="term" value="F:magnesium ion binding"/>
    <property type="evidence" value="ECO:0007669"/>
    <property type="project" value="InterPro"/>
</dbReference>
<feature type="domain" description="Thiamine pyrophosphate enzyme TPP-binding" evidence="12">
    <location>
        <begin position="406"/>
        <end position="534"/>
    </location>
</feature>
<dbReference type="Pfam" id="PF00205">
    <property type="entry name" value="TPP_enzyme_M"/>
    <property type="match status" value="1"/>
</dbReference>
<dbReference type="PIRSF" id="PIRSF036565">
    <property type="entry name" value="Pyruvt_ip_decrb"/>
    <property type="match status" value="1"/>
</dbReference>
<dbReference type="InterPro" id="IPR029035">
    <property type="entry name" value="DHS-like_NAD/FAD-binding_dom"/>
</dbReference>
<evidence type="ECO:0000259" key="11">
    <source>
        <dbReference type="Pfam" id="PF00205"/>
    </source>
</evidence>
<comment type="cofactor">
    <cofactor evidence="2">
        <name>thiamine diphosphate</name>
        <dbReference type="ChEBI" id="CHEBI:58937"/>
    </cofactor>
</comment>
<dbReference type="AlphaFoldDB" id="A0A6B2RB11"/>
<accession>A0A6B2RB11</accession>
<feature type="binding site" evidence="9">
    <location>
        <position position="442"/>
    </location>
    <ligand>
        <name>Mg(2+)</name>
        <dbReference type="ChEBI" id="CHEBI:18420"/>
    </ligand>
</feature>
<gene>
    <name evidence="14" type="ORF">G3I67_14640</name>
</gene>
<sequence>MPSNVPTVVEYVINRLADLGIDRVFGVPGDYAFPFDDAIEKCDRLGWVACANELNAAYAADGYARVYGASILSTTYGVGELSALNGVMGSKSQRLPVFFLVGSPSTQIQRQGLVTHHTLGDGVFNNFQAISAFACCVSTNLTPDNVIDEMERVIRDALRFSQPAYIIVPMDYAVMPINGTPIKGLPLATVKRAKSDPASLEAAINFVMGKVNAAKNIVALASNLISSYGLTKQFTDFLDKSNIAFAATPMGKGVTSESHPNYLGIYSGATSSPKDLKTVIESADLVFDVGGLIPEDINTGYWTNNLNPEKTIVLGDHFVKLGGTIFTGVGLEDVLIGIIQRIKPVAKLATSERPSLLPMTGNSADPTTSANFYPRLQRMLRAGDVLVAETGNCMLYLTPMLLPESVGFQTQALWGSIGWATPATEGICMANKGGRTILVTGDGSHQLTANEIGTMGRYGIKPIIFVLNNALYGIEVVVSETGWKYDDLAKWNYSQLPSVMGCSNWFCVKVSTVAELDAAIEKSNSFDGASYIEVMIPASESQPVPVQLQNHVYKTNIPA</sequence>
<evidence type="ECO:0000256" key="9">
    <source>
        <dbReference type="PIRSR" id="PIRSR036565-2"/>
    </source>
</evidence>
<evidence type="ECO:0000256" key="1">
    <source>
        <dbReference type="ARBA" id="ARBA00001920"/>
    </source>
</evidence>
<dbReference type="Pfam" id="PF02775">
    <property type="entry name" value="TPP_enzyme_C"/>
    <property type="match status" value="1"/>
</dbReference>
<comment type="caution">
    <text evidence="14">The sequence shown here is derived from an EMBL/GenBank/DDBJ whole genome shotgun (WGS) entry which is preliminary data.</text>
</comment>
<dbReference type="EMBL" id="JAAGRN010000015">
    <property type="protein sequence ID" value="NDY84465.1"/>
    <property type="molecule type" value="Genomic_DNA"/>
</dbReference>
<dbReference type="Pfam" id="PF02776">
    <property type="entry name" value="TPP_enzyme_N"/>
    <property type="match status" value="1"/>
</dbReference>
<dbReference type="InterPro" id="IPR047214">
    <property type="entry name" value="TPP_PDC_IPDC"/>
</dbReference>
<evidence type="ECO:0000256" key="3">
    <source>
        <dbReference type="ARBA" id="ARBA00007812"/>
    </source>
</evidence>
<dbReference type="GO" id="GO:0030976">
    <property type="term" value="F:thiamine pyrophosphate binding"/>
    <property type="evidence" value="ECO:0007669"/>
    <property type="project" value="InterPro"/>
</dbReference>
<comment type="cofactor">
    <cofactor evidence="9">
        <name>Mg(2+)</name>
        <dbReference type="ChEBI" id="CHEBI:18420"/>
    </cofactor>
    <text evidence="9">Binds 1 Mg(2+) per subunit.</text>
</comment>
<dbReference type="InterPro" id="IPR011766">
    <property type="entry name" value="TPP_enzyme_TPP-bd"/>
</dbReference>
<dbReference type="PANTHER" id="PTHR43452:SF30">
    <property type="entry name" value="PYRUVATE DECARBOXYLASE ISOZYME 1-RELATED"/>
    <property type="match status" value="1"/>
</dbReference>
<protein>
    <submittedName>
        <fullName evidence="14">Alpha-keto acid decarboxylase family protein</fullName>
    </submittedName>
</protein>
<feature type="domain" description="Thiamine pyrophosphate enzyme central" evidence="11">
    <location>
        <begin position="209"/>
        <end position="313"/>
    </location>
</feature>
<evidence type="ECO:0000313" key="14">
    <source>
        <dbReference type="EMBL" id="NDY84465.1"/>
    </source>
</evidence>
<dbReference type="PANTHER" id="PTHR43452">
    <property type="entry name" value="PYRUVATE DECARBOXYLASE"/>
    <property type="match status" value="1"/>
</dbReference>
<keyword evidence="5" id="KW-0210">Decarboxylase</keyword>
<evidence type="ECO:0000256" key="7">
    <source>
        <dbReference type="ARBA" id="ARBA00023052"/>
    </source>
</evidence>
<dbReference type="InterPro" id="IPR012000">
    <property type="entry name" value="Thiamin_PyroP_enz_cen_dom"/>
</dbReference>
<evidence type="ECO:0000256" key="6">
    <source>
        <dbReference type="ARBA" id="ARBA00022842"/>
    </source>
</evidence>
<dbReference type="GO" id="GO:0000949">
    <property type="term" value="P:aromatic amino acid family catabolic process to alcohol via Ehrlich pathway"/>
    <property type="evidence" value="ECO:0007669"/>
    <property type="project" value="TreeGrafter"/>
</dbReference>
<dbReference type="Gene3D" id="3.40.50.970">
    <property type="match status" value="2"/>
</dbReference>
<keyword evidence="8" id="KW-0456">Lyase</keyword>
<dbReference type="InterPro" id="IPR047213">
    <property type="entry name" value="TPP_PYR_PDC_IPDC-like"/>
</dbReference>
<comment type="similarity">
    <text evidence="3 10">Belongs to the TPP enzyme family.</text>
</comment>
<reference evidence="14" key="1">
    <citation type="submission" date="2020-02" db="EMBL/GenBank/DDBJ databases">
        <authorList>
            <person name="Chen W.-M."/>
        </authorList>
    </citation>
    <scope>NUCLEOTIDE SEQUENCE</scope>
    <source>
        <strain evidence="14">NBD-18</strain>
    </source>
</reference>
<dbReference type="Gene3D" id="3.40.50.1220">
    <property type="entry name" value="TPP-binding domain"/>
    <property type="match status" value="1"/>
</dbReference>
<comment type="cofactor">
    <cofactor evidence="1">
        <name>a metal cation</name>
        <dbReference type="ChEBI" id="CHEBI:25213"/>
    </cofactor>
</comment>
<feature type="binding site" evidence="9">
    <location>
        <position position="469"/>
    </location>
    <ligand>
        <name>Mg(2+)</name>
        <dbReference type="ChEBI" id="CHEBI:18420"/>
    </ligand>
</feature>